<comment type="caution">
    <text evidence="6">The sequence shown here is derived from an EMBL/GenBank/DDBJ whole genome shotgun (WGS) entry which is preliminary data.</text>
</comment>
<dbReference type="Gene3D" id="6.10.140.2220">
    <property type="match status" value="1"/>
</dbReference>
<organism evidence="6 7">
    <name type="scientific">Psilocybe cyanescens</name>
    <dbReference type="NCBI Taxonomy" id="93625"/>
    <lineage>
        <taxon>Eukaryota</taxon>
        <taxon>Fungi</taxon>
        <taxon>Dikarya</taxon>
        <taxon>Basidiomycota</taxon>
        <taxon>Agaricomycotina</taxon>
        <taxon>Agaricomycetes</taxon>
        <taxon>Agaricomycetidae</taxon>
        <taxon>Agaricales</taxon>
        <taxon>Agaricineae</taxon>
        <taxon>Strophariaceae</taxon>
        <taxon>Psilocybe</taxon>
    </lineage>
</organism>
<evidence type="ECO:0000256" key="3">
    <source>
        <dbReference type="ARBA" id="ARBA00022833"/>
    </source>
</evidence>
<evidence type="ECO:0000313" key="7">
    <source>
        <dbReference type="Proteomes" id="UP000283269"/>
    </source>
</evidence>
<evidence type="ECO:0000256" key="2">
    <source>
        <dbReference type="ARBA" id="ARBA00022771"/>
    </source>
</evidence>
<reference evidence="6 7" key="1">
    <citation type="journal article" date="2018" name="Evol. Lett.">
        <title>Horizontal gene cluster transfer increased hallucinogenic mushroom diversity.</title>
        <authorList>
            <person name="Reynolds H.T."/>
            <person name="Vijayakumar V."/>
            <person name="Gluck-Thaler E."/>
            <person name="Korotkin H.B."/>
            <person name="Matheny P.B."/>
            <person name="Slot J.C."/>
        </authorList>
    </citation>
    <scope>NUCLEOTIDE SEQUENCE [LARGE SCALE GENOMIC DNA]</scope>
    <source>
        <strain evidence="6 7">2631</strain>
    </source>
</reference>
<dbReference type="AlphaFoldDB" id="A0A409XRK4"/>
<keyword evidence="2 4" id="KW-0863">Zinc-finger</keyword>
<keyword evidence="7" id="KW-1185">Reference proteome</keyword>
<accession>A0A409XRK4</accession>
<dbReference type="Pfam" id="PF01753">
    <property type="entry name" value="zf-MYND"/>
    <property type="match status" value="1"/>
</dbReference>
<evidence type="ECO:0000256" key="4">
    <source>
        <dbReference type="PROSITE-ProRule" id="PRU00134"/>
    </source>
</evidence>
<feature type="domain" description="MYND-type" evidence="5">
    <location>
        <begin position="35"/>
        <end position="77"/>
    </location>
</feature>
<dbReference type="PROSITE" id="PS50865">
    <property type="entry name" value="ZF_MYND_2"/>
    <property type="match status" value="1"/>
</dbReference>
<dbReference type="InParanoid" id="A0A409XRK4"/>
<dbReference type="EMBL" id="NHYD01000784">
    <property type="protein sequence ID" value="PPQ93358.1"/>
    <property type="molecule type" value="Genomic_DNA"/>
</dbReference>
<keyword evidence="1" id="KW-0479">Metal-binding</keyword>
<dbReference type="Proteomes" id="UP000283269">
    <property type="component" value="Unassembled WGS sequence"/>
</dbReference>
<dbReference type="InterPro" id="IPR002893">
    <property type="entry name" value="Znf_MYND"/>
</dbReference>
<sequence>MANLIDTEYTPIEGVHILSDSSYRKHVRTLPVLTCERCGKRNGQGGIDVRRCQGCWSVGFCSKECQRLLWPMHKENCQTLQTVLDLEELARHFYSDPFLLHYLRVALILKLDLLSPLYNPPPNRFPSVIVHLHVHPISEEHERDLYIGKIDAMGKDKIPGYLTVGINNEPVSYIPLTGDSSLQNQEHAMMVRSYKEARTEADSKGRSKNPIVMVDFGYNRELINIGIEITVDAFETARGNPPLRAAIPPPLNPLSQPLDIHAVLRRV</sequence>
<gene>
    <name evidence="6" type="ORF">CVT25_014728</name>
</gene>
<dbReference type="GO" id="GO:0008270">
    <property type="term" value="F:zinc ion binding"/>
    <property type="evidence" value="ECO:0007669"/>
    <property type="project" value="UniProtKB-KW"/>
</dbReference>
<evidence type="ECO:0000256" key="1">
    <source>
        <dbReference type="ARBA" id="ARBA00022723"/>
    </source>
</evidence>
<proteinExistence type="predicted"/>
<dbReference type="STRING" id="93625.A0A409XRK4"/>
<evidence type="ECO:0000313" key="6">
    <source>
        <dbReference type="EMBL" id="PPQ93358.1"/>
    </source>
</evidence>
<dbReference type="SUPFAM" id="SSF144232">
    <property type="entry name" value="HIT/MYND zinc finger-like"/>
    <property type="match status" value="1"/>
</dbReference>
<dbReference type="OrthoDB" id="5231159at2759"/>
<keyword evidence="3" id="KW-0862">Zinc</keyword>
<name>A0A409XRK4_PSICY</name>
<dbReference type="PROSITE" id="PS01360">
    <property type="entry name" value="ZF_MYND_1"/>
    <property type="match status" value="1"/>
</dbReference>
<protein>
    <recommendedName>
        <fullName evidence="5">MYND-type domain-containing protein</fullName>
    </recommendedName>
</protein>
<evidence type="ECO:0000259" key="5">
    <source>
        <dbReference type="PROSITE" id="PS50865"/>
    </source>
</evidence>